<proteinExistence type="predicted"/>
<organism evidence="3">
    <name type="scientific">freshwater metagenome</name>
    <dbReference type="NCBI Taxonomy" id="449393"/>
    <lineage>
        <taxon>unclassified sequences</taxon>
        <taxon>metagenomes</taxon>
        <taxon>ecological metagenomes</taxon>
    </lineage>
</organism>
<evidence type="ECO:0000256" key="1">
    <source>
        <dbReference type="SAM" id="MobiDB-lite"/>
    </source>
</evidence>
<accession>A0A6J6HTT4</accession>
<evidence type="ECO:0000256" key="2">
    <source>
        <dbReference type="SAM" id="Phobius"/>
    </source>
</evidence>
<dbReference type="EMBL" id="CAEZVG010000002">
    <property type="protein sequence ID" value="CAB4616267.1"/>
    <property type="molecule type" value="Genomic_DNA"/>
</dbReference>
<protein>
    <submittedName>
        <fullName evidence="3">Unannotated protein</fullName>
    </submittedName>
</protein>
<dbReference type="AlphaFoldDB" id="A0A6J6HTT4"/>
<feature type="region of interest" description="Disordered" evidence="1">
    <location>
        <begin position="58"/>
        <end position="121"/>
    </location>
</feature>
<keyword evidence="2" id="KW-1133">Transmembrane helix</keyword>
<reference evidence="3" key="1">
    <citation type="submission" date="2020-05" db="EMBL/GenBank/DDBJ databases">
        <authorList>
            <person name="Chiriac C."/>
            <person name="Salcher M."/>
            <person name="Ghai R."/>
            <person name="Kavagutti S V."/>
        </authorList>
    </citation>
    <scope>NUCLEOTIDE SEQUENCE</scope>
</reference>
<keyword evidence="2" id="KW-0812">Transmembrane</keyword>
<feature type="transmembrane region" description="Helical" evidence="2">
    <location>
        <begin position="27"/>
        <end position="49"/>
    </location>
</feature>
<keyword evidence="2" id="KW-0472">Membrane</keyword>
<feature type="compositionally biased region" description="Low complexity" evidence="1">
    <location>
        <begin position="66"/>
        <end position="83"/>
    </location>
</feature>
<evidence type="ECO:0000313" key="3">
    <source>
        <dbReference type="EMBL" id="CAB4616267.1"/>
    </source>
</evidence>
<name>A0A6J6HTT4_9ZZZZ</name>
<gene>
    <name evidence="3" type="ORF">UFOPK1946_00076</name>
</gene>
<sequence>MSLDELINRVRYRLDGYFHSEKRSVKFLARFLAFTLFAAVISTIAPTLADELADDPSMMQPVASDETTTTVTISPTETSTASPTPDPTFSPEPEISRPAITNSSAEPLPEGESSESATANGPGVALEIQPRYILKIPATGGIDPRATTYFLPLIYAANEDPEVEFTMVCISAPAVRFDLGAKGVANNSIEGEELITGDQSGQLIISAKTNRVINLINSVGGLFLSSNSGGLAGRSLTFRFVAVTKPVADPAICSAAQSGAITTVRALGLDLSTVKGGGKLK</sequence>